<dbReference type="Proteomes" id="UP000037696">
    <property type="component" value="Unassembled WGS sequence"/>
</dbReference>
<comment type="caution">
    <text evidence="1">The sequence shown here is derived from an EMBL/GenBank/DDBJ whole genome shotgun (WGS) entry which is preliminary data.</text>
</comment>
<keyword evidence="2" id="KW-1185">Reference proteome</keyword>
<evidence type="ECO:0000313" key="2">
    <source>
        <dbReference type="Proteomes" id="UP000037696"/>
    </source>
</evidence>
<sequence length="101" mass="11308">MALVKETIKVPEHTRIELKSLCKIGSPILRMLGVISPFEISTRFVNEVFSSVSRSAEFKLSSPMSLHVSFPTSFAHRSGYCGTENFTNQAKKGTRNFRKAL</sequence>
<name>A0A0M8PB42_9EURO</name>
<accession>A0A0M8PB42</accession>
<protein>
    <submittedName>
        <fullName evidence="1">Uncharacterized protein</fullName>
    </submittedName>
</protein>
<gene>
    <name evidence="1" type="ORF">ACN38_g133</name>
</gene>
<reference evidence="1 2" key="1">
    <citation type="submission" date="2015-08" db="EMBL/GenBank/DDBJ databases">
        <title>Genome sequencing of Penicillium nordicum.</title>
        <authorList>
            <person name="Nguyen H.D."/>
            <person name="Seifert K.A."/>
        </authorList>
    </citation>
    <scope>NUCLEOTIDE SEQUENCE [LARGE SCALE GENOMIC DNA]</scope>
    <source>
        <strain evidence="1 2">DAOMC 185683</strain>
    </source>
</reference>
<dbReference type="EMBL" id="LHQQ01000001">
    <property type="protein sequence ID" value="KOS48848.1"/>
    <property type="molecule type" value="Genomic_DNA"/>
</dbReference>
<evidence type="ECO:0000313" key="1">
    <source>
        <dbReference type="EMBL" id="KOS48848.1"/>
    </source>
</evidence>
<organism evidence="1 2">
    <name type="scientific">Penicillium nordicum</name>
    <dbReference type="NCBI Taxonomy" id="229535"/>
    <lineage>
        <taxon>Eukaryota</taxon>
        <taxon>Fungi</taxon>
        <taxon>Dikarya</taxon>
        <taxon>Ascomycota</taxon>
        <taxon>Pezizomycotina</taxon>
        <taxon>Eurotiomycetes</taxon>
        <taxon>Eurotiomycetidae</taxon>
        <taxon>Eurotiales</taxon>
        <taxon>Aspergillaceae</taxon>
        <taxon>Penicillium</taxon>
    </lineage>
</organism>
<proteinExistence type="predicted"/>
<dbReference type="AlphaFoldDB" id="A0A0M8PB42"/>